<feature type="compositionally biased region" description="Polar residues" evidence="1">
    <location>
        <begin position="67"/>
        <end position="79"/>
    </location>
</feature>
<protein>
    <submittedName>
        <fullName evidence="2">Uncharacterized protein</fullName>
    </submittedName>
</protein>
<gene>
    <name evidence="3" type="ORF">CCUG60883_04177</name>
    <name evidence="2" type="ORF">CCUG60885_00957</name>
</gene>
<dbReference type="Proteomes" id="UP000294844">
    <property type="component" value="Unassembled WGS sequence"/>
</dbReference>
<reference evidence="4 5" key="1">
    <citation type="journal article" date="2019" name="Sci. Rep.">
        <title>Extended insight into the Mycobacterium chelonae-abscessus complex through whole genome sequencing of Mycobacterium salmoniphilum outbreak and Mycobacterium salmoniphilum-like strains.</title>
        <authorList>
            <person name="Behra P.R.K."/>
            <person name="Das S."/>
            <person name="Pettersson B.M.F."/>
            <person name="Shirreff L."/>
            <person name="DuCote T."/>
            <person name="Jacobsson K.G."/>
            <person name="Ennis D.G."/>
            <person name="Kirsebom L.A."/>
        </authorList>
    </citation>
    <scope>NUCLEOTIDE SEQUENCE [LARGE SCALE GENOMIC DNA]</scope>
    <source>
        <strain evidence="3 4">CCUG 60883</strain>
        <strain evidence="2 5">CCUG 60885</strain>
    </source>
</reference>
<evidence type="ECO:0000313" key="4">
    <source>
        <dbReference type="Proteomes" id="UP000294844"/>
    </source>
</evidence>
<proteinExistence type="predicted"/>
<organism evidence="2 5">
    <name type="scientific">Mycobacteroides salmoniphilum</name>
    <dbReference type="NCBI Taxonomy" id="404941"/>
    <lineage>
        <taxon>Bacteria</taxon>
        <taxon>Bacillati</taxon>
        <taxon>Actinomycetota</taxon>
        <taxon>Actinomycetes</taxon>
        <taxon>Mycobacteriales</taxon>
        <taxon>Mycobacteriaceae</taxon>
        <taxon>Mycobacteroides</taxon>
    </lineage>
</organism>
<sequence length="234" mass="23325" precursor="true">MMIFHLDAFRHRIPEDLGFSRCLSAAGAMVVPVAAVVALGAGLVGMASPQTAASSPAIALASEDGNGESTGDHNVSTAPSGGGSVSSDGRVAPGSEGPQEGGGIRNGPVSGRFGPPNRNPKSEGPTLNGVPILKPANKPGASATNPGGSVNSGFTGGKDPSKTPKPDAQVPKTTPKPDAQEPKTTPKPDAQTLKPGDITSLPNGTLVNGGKGVVSNGRVWAAQPPKPQDNTPRL</sequence>
<evidence type="ECO:0000313" key="5">
    <source>
        <dbReference type="Proteomes" id="UP000295685"/>
    </source>
</evidence>
<evidence type="ECO:0000256" key="1">
    <source>
        <dbReference type="SAM" id="MobiDB-lite"/>
    </source>
</evidence>
<dbReference type="Proteomes" id="UP000295685">
    <property type="component" value="Unassembled WGS sequence"/>
</dbReference>
<dbReference type="AlphaFoldDB" id="A0A4R8SJK6"/>
<keyword evidence="4" id="KW-1185">Reference proteome</keyword>
<dbReference type="EMBL" id="PECM01000010">
    <property type="protein sequence ID" value="TEA01641.1"/>
    <property type="molecule type" value="Genomic_DNA"/>
</dbReference>
<name>A0A4R8SJK6_9MYCO</name>
<feature type="compositionally biased region" description="Polar residues" evidence="1">
    <location>
        <begin position="142"/>
        <end position="153"/>
    </location>
</feature>
<evidence type="ECO:0000313" key="2">
    <source>
        <dbReference type="EMBL" id="TDZ97411.1"/>
    </source>
</evidence>
<accession>A0A4R8SJK6</accession>
<feature type="region of interest" description="Disordered" evidence="1">
    <location>
        <begin position="61"/>
        <end position="234"/>
    </location>
</feature>
<dbReference type="EMBL" id="PECK01000002">
    <property type="protein sequence ID" value="TDZ97411.1"/>
    <property type="molecule type" value="Genomic_DNA"/>
</dbReference>
<evidence type="ECO:0000313" key="3">
    <source>
        <dbReference type="EMBL" id="TEA01641.1"/>
    </source>
</evidence>
<comment type="caution">
    <text evidence="2">The sequence shown here is derived from an EMBL/GenBank/DDBJ whole genome shotgun (WGS) entry which is preliminary data.</text>
</comment>